<sequence>MESQEPFSEIKNLVCDYCWDTVFSTESFRTICTTSAEQAYTTRPWIESAQKCNFCRLLRQDLLAGTNKPFSLSAPEEAFVVHLRFMRDDKGLELRMHTPTSLVRHGYIVCAAEDDVSALHIITREVVPPKNTNLCFFHALKCIKDCARHDKCPELVPAVLPTRVLDCSDPAQVRLVISDPAAREYYTTLSYVWGEDQPYRTTAGNINVYSTLIEERFIPKTVQDAIIVTHELGIRYLWVDSFCIMQDLDEDKAQEIAKIRAYYSQSFLTIVAVGTEHVSDGFLHEHPKWSRNPILLPFRCPDGPIGSMRLYKQFEEVLPHKATEARAWCLEERILSPRCLLFCSHAVQYECLTTHTNINGSSMWLWSNFPMKLPVVATVPVSDPSELNKASWNRILADYTLCKLTKSKDKLVAFAGIAEFFHGLWPESRYVAGLWTHLFPEALLWTTIEGVAQTRYRAPSWSWAAIDGEIGASIIIQARRVLCDVKRCENGLKWEGNLYSEVTSGLLVIETGIMPAIWNTVRFQSIRSKVVIFSVLINFRKSEKSKEK</sequence>
<dbReference type="EMBL" id="ML179286">
    <property type="protein sequence ID" value="THU92190.1"/>
    <property type="molecule type" value="Genomic_DNA"/>
</dbReference>
<protein>
    <submittedName>
        <fullName evidence="2">HET-domain-containing protein</fullName>
    </submittedName>
</protein>
<dbReference type="PANTHER" id="PTHR33112">
    <property type="entry name" value="DOMAIN PROTEIN, PUTATIVE-RELATED"/>
    <property type="match status" value="1"/>
</dbReference>
<gene>
    <name evidence="2" type="ORF">K435DRAFT_967795</name>
</gene>
<dbReference type="InterPro" id="IPR010730">
    <property type="entry name" value="HET"/>
</dbReference>
<dbReference type="AlphaFoldDB" id="A0A4S8LSF0"/>
<dbReference type="Pfam" id="PF06985">
    <property type="entry name" value="HET"/>
    <property type="match status" value="1"/>
</dbReference>
<dbReference type="Proteomes" id="UP000297245">
    <property type="component" value="Unassembled WGS sequence"/>
</dbReference>
<reference evidence="2 3" key="1">
    <citation type="journal article" date="2019" name="Nat. Ecol. Evol.">
        <title>Megaphylogeny resolves global patterns of mushroom evolution.</title>
        <authorList>
            <person name="Varga T."/>
            <person name="Krizsan K."/>
            <person name="Foldi C."/>
            <person name="Dima B."/>
            <person name="Sanchez-Garcia M."/>
            <person name="Sanchez-Ramirez S."/>
            <person name="Szollosi G.J."/>
            <person name="Szarkandi J.G."/>
            <person name="Papp V."/>
            <person name="Albert L."/>
            <person name="Andreopoulos W."/>
            <person name="Angelini C."/>
            <person name="Antonin V."/>
            <person name="Barry K.W."/>
            <person name="Bougher N.L."/>
            <person name="Buchanan P."/>
            <person name="Buyck B."/>
            <person name="Bense V."/>
            <person name="Catcheside P."/>
            <person name="Chovatia M."/>
            <person name="Cooper J."/>
            <person name="Damon W."/>
            <person name="Desjardin D."/>
            <person name="Finy P."/>
            <person name="Geml J."/>
            <person name="Haridas S."/>
            <person name="Hughes K."/>
            <person name="Justo A."/>
            <person name="Karasinski D."/>
            <person name="Kautmanova I."/>
            <person name="Kiss B."/>
            <person name="Kocsube S."/>
            <person name="Kotiranta H."/>
            <person name="LaButti K.M."/>
            <person name="Lechner B.E."/>
            <person name="Liimatainen K."/>
            <person name="Lipzen A."/>
            <person name="Lukacs Z."/>
            <person name="Mihaltcheva S."/>
            <person name="Morgado L.N."/>
            <person name="Niskanen T."/>
            <person name="Noordeloos M.E."/>
            <person name="Ohm R.A."/>
            <person name="Ortiz-Santana B."/>
            <person name="Ovrebo C."/>
            <person name="Racz N."/>
            <person name="Riley R."/>
            <person name="Savchenko A."/>
            <person name="Shiryaev A."/>
            <person name="Soop K."/>
            <person name="Spirin V."/>
            <person name="Szebenyi C."/>
            <person name="Tomsovsky M."/>
            <person name="Tulloss R.E."/>
            <person name="Uehling J."/>
            <person name="Grigoriev I.V."/>
            <person name="Vagvolgyi C."/>
            <person name="Papp T."/>
            <person name="Martin F.M."/>
            <person name="Miettinen O."/>
            <person name="Hibbett D.S."/>
            <person name="Nagy L.G."/>
        </authorList>
    </citation>
    <scope>NUCLEOTIDE SEQUENCE [LARGE SCALE GENOMIC DNA]</scope>
    <source>
        <strain evidence="2 3">CBS 962.96</strain>
    </source>
</reference>
<evidence type="ECO:0000259" key="1">
    <source>
        <dbReference type="Pfam" id="PF06985"/>
    </source>
</evidence>
<accession>A0A4S8LSF0</accession>
<name>A0A4S8LSF0_DENBC</name>
<feature type="domain" description="Heterokaryon incompatibility" evidence="1">
    <location>
        <begin position="186"/>
        <end position="332"/>
    </location>
</feature>
<proteinExistence type="predicted"/>
<dbReference type="OrthoDB" id="5125733at2759"/>
<evidence type="ECO:0000313" key="3">
    <source>
        <dbReference type="Proteomes" id="UP000297245"/>
    </source>
</evidence>
<dbReference type="PANTHER" id="PTHR33112:SF16">
    <property type="entry name" value="HETEROKARYON INCOMPATIBILITY DOMAIN-CONTAINING PROTEIN"/>
    <property type="match status" value="1"/>
</dbReference>
<evidence type="ECO:0000313" key="2">
    <source>
        <dbReference type="EMBL" id="THU92190.1"/>
    </source>
</evidence>
<keyword evidence="3" id="KW-1185">Reference proteome</keyword>
<organism evidence="2 3">
    <name type="scientific">Dendrothele bispora (strain CBS 962.96)</name>
    <dbReference type="NCBI Taxonomy" id="1314807"/>
    <lineage>
        <taxon>Eukaryota</taxon>
        <taxon>Fungi</taxon>
        <taxon>Dikarya</taxon>
        <taxon>Basidiomycota</taxon>
        <taxon>Agaricomycotina</taxon>
        <taxon>Agaricomycetes</taxon>
        <taxon>Agaricomycetidae</taxon>
        <taxon>Agaricales</taxon>
        <taxon>Agaricales incertae sedis</taxon>
        <taxon>Dendrothele</taxon>
    </lineage>
</organism>